<organism evidence="17 18">
    <name type="scientific">Paralvinella palmiformis</name>
    <dbReference type="NCBI Taxonomy" id="53620"/>
    <lineage>
        <taxon>Eukaryota</taxon>
        <taxon>Metazoa</taxon>
        <taxon>Spiralia</taxon>
        <taxon>Lophotrochozoa</taxon>
        <taxon>Annelida</taxon>
        <taxon>Polychaeta</taxon>
        <taxon>Sedentaria</taxon>
        <taxon>Canalipalpata</taxon>
        <taxon>Terebellida</taxon>
        <taxon>Terebelliformia</taxon>
        <taxon>Alvinellidae</taxon>
        <taxon>Paralvinella</taxon>
    </lineage>
</organism>
<gene>
    <name evidence="17" type="ORF">LSH36_109g04003</name>
</gene>
<feature type="domain" description="FYVE-type" evidence="15">
    <location>
        <begin position="1037"/>
        <end position="1097"/>
    </location>
</feature>
<dbReference type="GO" id="GO:0016020">
    <property type="term" value="C:membrane"/>
    <property type="evidence" value="ECO:0007669"/>
    <property type="project" value="UniProtKB-SubCell"/>
</dbReference>
<dbReference type="CDD" id="cd15733">
    <property type="entry name" value="FYVE_MTMR4"/>
    <property type="match status" value="1"/>
</dbReference>
<evidence type="ECO:0000256" key="11">
    <source>
        <dbReference type="PIRSR" id="PIRSR630564-1"/>
    </source>
</evidence>
<evidence type="ECO:0000256" key="3">
    <source>
        <dbReference type="ARBA" id="ARBA00012903"/>
    </source>
</evidence>
<keyword evidence="9" id="KW-0472">Membrane</keyword>
<dbReference type="AlphaFoldDB" id="A0AAD9NC53"/>
<evidence type="ECO:0000256" key="13">
    <source>
        <dbReference type="PROSITE-ProRule" id="PRU00091"/>
    </source>
</evidence>
<dbReference type="GO" id="GO:0005737">
    <property type="term" value="C:cytoplasm"/>
    <property type="evidence" value="ECO:0007669"/>
    <property type="project" value="TreeGrafter"/>
</dbReference>
<dbReference type="GO" id="GO:0052629">
    <property type="term" value="F:phosphatidylinositol-3,5-bisphosphate 3-phosphatase activity"/>
    <property type="evidence" value="ECO:0007669"/>
    <property type="project" value="UniProtKB-EC"/>
</dbReference>
<dbReference type="Pfam" id="PF01363">
    <property type="entry name" value="FYVE"/>
    <property type="match status" value="1"/>
</dbReference>
<dbReference type="GO" id="GO:0010506">
    <property type="term" value="P:regulation of autophagy"/>
    <property type="evidence" value="ECO:0007669"/>
    <property type="project" value="TreeGrafter"/>
</dbReference>
<feature type="compositionally biased region" description="Polar residues" evidence="14">
    <location>
        <begin position="753"/>
        <end position="766"/>
    </location>
</feature>
<keyword evidence="18" id="KW-1185">Reference proteome</keyword>
<dbReference type="PANTHER" id="PTHR10807">
    <property type="entry name" value="MYOTUBULARIN-RELATED"/>
    <property type="match status" value="1"/>
</dbReference>
<evidence type="ECO:0000256" key="7">
    <source>
        <dbReference type="ARBA" id="ARBA00022833"/>
    </source>
</evidence>
<dbReference type="PROSITE" id="PS51339">
    <property type="entry name" value="PPASE_MYOTUBULARIN"/>
    <property type="match status" value="1"/>
</dbReference>
<comment type="caution">
    <text evidence="17">The sequence shown here is derived from an EMBL/GenBank/DDBJ whole genome shotgun (WGS) entry which is preliminary data.</text>
</comment>
<evidence type="ECO:0000256" key="4">
    <source>
        <dbReference type="ARBA" id="ARBA00022723"/>
    </source>
</evidence>
<dbReference type="EC" id="3.1.3.95" evidence="3"/>
<dbReference type="GO" id="GO:0008270">
    <property type="term" value="F:zinc ion binding"/>
    <property type="evidence" value="ECO:0007669"/>
    <property type="project" value="UniProtKB-KW"/>
</dbReference>
<evidence type="ECO:0000256" key="1">
    <source>
        <dbReference type="ARBA" id="ARBA00004370"/>
    </source>
</evidence>
<dbReference type="Gene3D" id="3.30.40.10">
    <property type="entry name" value="Zinc/RING finger domain, C3HC4 (zinc finger)"/>
    <property type="match status" value="1"/>
</dbReference>
<evidence type="ECO:0000313" key="17">
    <source>
        <dbReference type="EMBL" id="KAK2161814.1"/>
    </source>
</evidence>
<feature type="binding site" evidence="12">
    <location>
        <begin position="397"/>
        <end position="403"/>
    </location>
    <ligand>
        <name>substrate</name>
    </ligand>
</feature>
<dbReference type="SUPFAM" id="SSF50729">
    <property type="entry name" value="PH domain-like"/>
    <property type="match status" value="1"/>
</dbReference>
<keyword evidence="8" id="KW-0443">Lipid metabolism</keyword>
<feature type="region of interest" description="Disordered" evidence="14">
    <location>
        <begin position="570"/>
        <end position="596"/>
    </location>
</feature>
<dbReference type="Proteomes" id="UP001208570">
    <property type="component" value="Unassembled WGS sequence"/>
</dbReference>
<feature type="compositionally biased region" description="Polar residues" evidence="14">
    <location>
        <begin position="893"/>
        <end position="902"/>
    </location>
</feature>
<dbReference type="InterPro" id="IPR011011">
    <property type="entry name" value="Znf_FYVE_PHD"/>
</dbReference>
<dbReference type="InterPro" id="IPR013083">
    <property type="entry name" value="Znf_RING/FYVE/PHD"/>
</dbReference>
<feature type="region of interest" description="Disordered" evidence="14">
    <location>
        <begin position="728"/>
        <end position="774"/>
    </location>
</feature>
<accession>A0AAD9NC53</accession>
<feature type="binding site" evidence="12">
    <location>
        <begin position="335"/>
        <end position="336"/>
    </location>
    <ligand>
        <name>substrate</name>
    </ligand>
</feature>
<evidence type="ECO:0000256" key="14">
    <source>
        <dbReference type="SAM" id="MobiDB-lite"/>
    </source>
</evidence>
<keyword evidence="6" id="KW-0378">Hydrolase</keyword>
<evidence type="ECO:0000256" key="9">
    <source>
        <dbReference type="ARBA" id="ARBA00023136"/>
    </source>
</evidence>
<dbReference type="SUPFAM" id="SSF57903">
    <property type="entry name" value="FYVE/PHD zinc finger"/>
    <property type="match status" value="1"/>
</dbReference>
<dbReference type="InterPro" id="IPR003595">
    <property type="entry name" value="Tyr_Pase_cat"/>
</dbReference>
<evidence type="ECO:0000256" key="6">
    <source>
        <dbReference type="ARBA" id="ARBA00022801"/>
    </source>
</evidence>
<dbReference type="PROSITE" id="PS50178">
    <property type="entry name" value="ZF_FYVE"/>
    <property type="match status" value="1"/>
</dbReference>
<name>A0AAD9NC53_9ANNE</name>
<dbReference type="InterPro" id="IPR017455">
    <property type="entry name" value="Znf_FYVE-rel"/>
</dbReference>
<comment type="similarity">
    <text evidence="2">Belongs to the protein-tyrosine phosphatase family. Non-receptor class myotubularin subfamily.</text>
</comment>
<dbReference type="InterPro" id="IPR030564">
    <property type="entry name" value="Myotubularin"/>
</dbReference>
<comment type="subcellular location">
    <subcellularLocation>
        <location evidence="1">Membrane</location>
    </subcellularLocation>
</comment>
<dbReference type="PROSITE" id="PS00383">
    <property type="entry name" value="TYR_PHOSPHATASE_1"/>
    <property type="match status" value="1"/>
</dbReference>
<evidence type="ECO:0000256" key="5">
    <source>
        <dbReference type="ARBA" id="ARBA00022771"/>
    </source>
</evidence>
<protein>
    <recommendedName>
        <fullName evidence="3">phosphatidylinositol-3,5-bisphosphate 3-phosphatase</fullName>
        <ecNumber evidence="3">3.1.3.95</ecNumber>
    </recommendedName>
    <alternativeName>
        <fullName evidence="10">Phosphatidylinositol-3,5-bisphosphate 3-phosphatase</fullName>
    </alternativeName>
</protein>
<reference evidence="17" key="1">
    <citation type="journal article" date="2023" name="Mol. Biol. Evol.">
        <title>Third-Generation Sequencing Reveals the Adaptive Role of the Epigenome in Three Deep-Sea Polychaetes.</title>
        <authorList>
            <person name="Perez M."/>
            <person name="Aroh O."/>
            <person name="Sun Y."/>
            <person name="Lan Y."/>
            <person name="Juniper S.K."/>
            <person name="Young C.R."/>
            <person name="Angers B."/>
            <person name="Qian P.Y."/>
        </authorList>
    </citation>
    <scope>NUCLEOTIDE SEQUENCE</scope>
    <source>
        <strain evidence="17">P08H-3</strain>
    </source>
</reference>
<dbReference type="SMART" id="SM00404">
    <property type="entry name" value="PTPc_motif"/>
    <property type="match status" value="1"/>
</dbReference>
<feature type="region of interest" description="Disordered" evidence="14">
    <location>
        <begin position="877"/>
        <end position="923"/>
    </location>
</feature>
<evidence type="ECO:0000259" key="15">
    <source>
        <dbReference type="PROSITE" id="PS50178"/>
    </source>
</evidence>
<evidence type="ECO:0000256" key="12">
    <source>
        <dbReference type="PIRSR" id="PIRSR630564-2"/>
    </source>
</evidence>
<dbReference type="InterPro" id="IPR000306">
    <property type="entry name" value="Znf_FYVE"/>
</dbReference>
<dbReference type="EMBL" id="JAODUP010000109">
    <property type="protein sequence ID" value="KAK2161814.1"/>
    <property type="molecule type" value="Genomic_DNA"/>
</dbReference>
<feature type="domain" description="Myotubularin phosphatase" evidence="16">
    <location>
        <begin position="172"/>
        <end position="560"/>
    </location>
</feature>
<keyword evidence="5 13" id="KW-0863">Zinc-finger</keyword>
<dbReference type="GO" id="GO:0019903">
    <property type="term" value="F:protein phosphatase binding"/>
    <property type="evidence" value="ECO:0007669"/>
    <property type="project" value="TreeGrafter"/>
</dbReference>
<dbReference type="PANTHER" id="PTHR10807:SF75">
    <property type="entry name" value="PHOSPHATIDYLINOSITOL-3-PHOSPHATE PHOSPHATASE"/>
    <property type="match status" value="1"/>
</dbReference>
<feature type="active site" description="Phosphocysteine intermediate" evidence="11">
    <location>
        <position position="397"/>
    </location>
</feature>
<sequence length="1122" mass="124308">MADQQSNEVPVVEEANTSLEHILASELYPKKPMKSDEESLQVPYPVLPGECVEYLGKTDGGVIALSNFRLFIRYKESFINVPLGLIEYVEYRDIFYINIYCKDARSFRCTFPTNEACLEWYRRLTASLRPLKKLQDVFAFAFRAWCVDPGSIQQGAAVEHGMAYELCTAEDMGGGYNFSHEVVRLGFDLKTSWRITYLNDDYKICGSYPKEHLVPNCVTDKVLKLVANFRASNRFPSVVWREPNSGAVIARSSQPEIGWLGWRNEDDERLLKAISSACAMDNNLTKQSQSGDPEKLLIIDARSYAAAWANRAKGGGCECPEYYPNCEIQFMNLANIHTVRKSFYAIRSLCALGPEQSNWLTGVDNTKWLYHIGLLMRVAVLVVNAIDKEKRPVLVHCSDGWDRTPQIVALAELMLDPFYRTIQGFRVLVEREWLAFGHKFADRCGTGLGSDDVNEKCPVFLQWLDCVHQLLVQFPCAFQFSEAFLVKLAHHIYSGLFGTFLCNTVREREEGKVPKQTNSVWSLLLPSNKKFVNLLYKPDIEQVLRPSCSPRHLHLWQAVYLPEMAPTSADEPFDINDDSSKLVDDGGPELTPLPKTRSCEDLSTALDHGGEGQTITRVRRLSDPHIATDPKSLIQSTDSLISNMERKERCDALHNGDFETAACVSSETLTEANGMACEASQQVAVVQSTDPAIEGKQQNGHVTDAIRSKRCADTEDCETSQYGIATIESPHSASAQDVREKSPSDNGLHNEVIGSTDTLTGETTDGFSEEQTGDSGTVVVKTACQQSSQKSSTVMPEVKSGFVIKNGHRMVTRVENDVTGKLPSGQHGDNQRGNVCQKAGETASPFCLEDVLSKLNIESILDATSLRKDGIELNVSLPSISRGSSSGREDTGDGSTSSYQSRTPNSSTGPPTPGTDLKSGPWTLRRQSNMGRHLDCDGLTTFSDPVQNRLFQIENDYLQKIQDLSQQLCMAKAIIYQYTAGMNGTGKHMENTDDIISNESVDSGEQVSLGGGSTAASDASWEQVEARDANMALWVPDHAVTHCAGCDEVFWVIRRKHHCRSCGQVFCDDCTKYYKPVPHQYLPNPERVCVRCYQSVTDGLSAIMADGVVDANLKEEGAVASC</sequence>
<feature type="binding site" evidence="12">
    <location>
        <begin position="310"/>
        <end position="313"/>
    </location>
    <ligand>
        <name>substrate</name>
    </ligand>
</feature>
<evidence type="ECO:0000313" key="18">
    <source>
        <dbReference type="Proteomes" id="UP001208570"/>
    </source>
</evidence>
<dbReference type="InterPro" id="IPR016130">
    <property type="entry name" value="Tyr_Pase_AS"/>
</dbReference>
<evidence type="ECO:0000256" key="8">
    <source>
        <dbReference type="ARBA" id="ARBA00023098"/>
    </source>
</evidence>
<proteinExistence type="inferred from homology"/>
<dbReference type="Pfam" id="PF06602">
    <property type="entry name" value="Myotub-related"/>
    <property type="match status" value="1"/>
</dbReference>
<evidence type="ECO:0000256" key="10">
    <source>
        <dbReference type="ARBA" id="ARBA00032571"/>
    </source>
</evidence>
<keyword evidence="4" id="KW-0479">Metal-binding</keyword>
<dbReference type="GO" id="GO:0046856">
    <property type="term" value="P:phosphatidylinositol dephosphorylation"/>
    <property type="evidence" value="ECO:0007669"/>
    <property type="project" value="TreeGrafter"/>
</dbReference>
<dbReference type="InterPro" id="IPR046978">
    <property type="entry name" value="MTMR4_FYVE"/>
</dbReference>
<dbReference type="GO" id="GO:0004438">
    <property type="term" value="F:phosphatidylinositol-3-phosphate phosphatase activity"/>
    <property type="evidence" value="ECO:0007669"/>
    <property type="project" value="TreeGrafter"/>
</dbReference>
<dbReference type="SMART" id="SM00064">
    <property type="entry name" value="FYVE"/>
    <property type="match status" value="1"/>
</dbReference>
<evidence type="ECO:0000259" key="16">
    <source>
        <dbReference type="PROSITE" id="PS51339"/>
    </source>
</evidence>
<dbReference type="InterPro" id="IPR029021">
    <property type="entry name" value="Prot-tyrosine_phosphatase-like"/>
</dbReference>
<keyword evidence="7" id="KW-0862">Zinc</keyword>
<evidence type="ECO:0000256" key="2">
    <source>
        <dbReference type="ARBA" id="ARBA00007471"/>
    </source>
</evidence>
<dbReference type="SUPFAM" id="SSF52799">
    <property type="entry name" value="(Phosphotyrosine protein) phosphatases II"/>
    <property type="match status" value="1"/>
</dbReference>
<dbReference type="InterPro" id="IPR010569">
    <property type="entry name" value="Myotubularin-like_Pase_dom"/>
</dbReference>